<reference evidence="2 3" key="1">
    <citation type="journal article" date="2022" name="bioRxiv">
        <title>Genomics of Preaxostyla Flagellates Illuminates Evolutionary Transitions and the Path Towards Mitochondrial Loss.</title>
        <authorList>
            <person name="Novak L.V.F."/>
            <person name="Treitli S.C."/>
            <person name="Pyrih J."/>
            <person name="Halakuc P."/>
            <person name="Pipaliya S.V."/>
            <person name="Vacek V."/>
            <person name="Brzon O."/>
            <person name="Soukal P."/>
            <person name="Eme L."/>
            <person name="Dacks J.B."/>
            <person name="Karnkowska A."/>
            <person name="Elias M."/>
            <person name="Hampl V."/>
        </authorList>
    </citation>
    <scope>NUCLEOTIDE SEQUENCE [LARGE SCALE GENOMIC DNA]</scope>
    <source>
        <strain evidence="2">NAU3</strain>
        <tissue evidence="2">Gut</tissue>
    </source>
</reference>
<gene>
    <name evidence="2" type="ORF">BLNAU_16194</name>
</gene>
<organism evidence="2 3">
    <name type="scientific">Blattamonas nauphoetae</name>
    <dbReference type="NCBI Taxonomy" id="2049346"/>
    <lineage>
        <taxon>Eukaryota</taxon>
        <taxon>Metamonada</taxon>
        <taxon>Preaxostyla</taxon>
        <taxon>Oxymonadida</taxon>
        <taxon>Blattamonas</taxon>
    </lineage>
</organism>
<comment type="caution">
    <text evidence="2">The sequence shown here is derived from an EMBL/GenBank/DDBJ whole genome shotgun (WGS) entry which is preliminary data.</text>
</comment>
<dbReference type="EMBL" id="JARBJD010000167">
    <property type="protein sequence ID" value="KAK2948851.1"/>
    <property type="molecule type" value="Genomic_DNA"/>
</dbReference>
<name>A0ABQ9XEX5_9EUKA</name>
<proteinExistence type="predicted"/>
<keyword evidence="3" id="KW-1185">Reference proteome</keyword>
<accession>A0ABQ9XEX5</accession>
<evidence type="ECO:0000313" key="3">
    <source>
        <dbReference type="Proteomes" id="UP001281761"/>
    </source>
</evidence>
<sequence length="630" mass="70253">MTDLVTNTSSCTDSPYSDCSPFVNWSEEQLGSESENATLFLSLVATIKLQPVLDDSLKAKAVKFLESVHVDDEESADAFLHSLQRNTDESLTNVVQSIVVLISLPNEEITKATMKILKTLFSRCSAQHLFTVVQADLIPRLINTLNPQSVSFVEAEDIHIPLLSIITDSVYLSTTSGLARLEIEDDDEQQAVHETVFQQVVVPSKVYLWHLCTNRFSIADGQFSAEFMDLLAVLLEISPYYQSMMDLSPSTVANLSFSMAVTPALLLCARECVDRSMDGVDWWEIVLTNQPKCFFSHTEPSLVLLTPEKGGRHRNSDFSEISLQAMPFAMCIDSNPLHNAGQTPNPLFLGWIVGFDLCIVSLSIDMADCNVTPFCPNFHFSAFSSSPSNANRRRQTFQFRHPETRQLVPHHHSHSFRGTLLRNQLGRHQHSNVSLITPREGDFALPPLASISACVDRLLSAFLFGARGRQRRAAETLGVADCWTSRTDPLDVDVGEKGRRVRRKRETAEAKRRKCTTLLSHISPPVSTTADEDRRRFLSLSPTTPQLMTSCPVTRPKANANRSRGKDEIAVSRLQTNQHKPTPRWAQSDRTPTLPTSLHPTSSLKWPQFWQNAHPSASSPSLTPCVGAVW</sequence>
<feature type="region of interest" description="Disordered" evidence="1">
    <location>
        <begin position="545"/>
        <end position="599"/>
    </location>
</feature>
<evidence type="ECO:0000313" key="2">
    <source>
        <dbReference type="EMBL" id="KAK2948851.1"/>
    </source>
</evidence>
<dbReference type="Proteomes" id="UP001281761">
    <property type="component" value="Unassembled WGS sequence"/>
</dbReference>
<protein>
    <submittedName>
        <fullName evidence="2">Uncharacterized protein</fullName>
    </submittedName>
</protein>
<evidence type="ECO:0000256" key="1">
    <source>
        <dbReference type="SAM" id="MobiDB-lite"/>
    </source>
</evidence>